<feature type="transmembrane region" description="Helical" evidence="7">
    <location>
        <begin position="54"/>
        <end position="87"/>
    </location>
</feature>
<evidence type="ECO:0000256" key="4">
    <source>
        <dbReference type="ARBA" id="ARBA00022692"/>
    </source>
</evidence>
<organism evidence="8 9">
    <name type="scientific">Thiocapsa roseopersicina</name>
    <dbReference type="NCBI Taxonomy" id="1058"/>
    <lineage>
        <taxon>Bacteria</taxon>
        <taxon>Pseudomonadati</taxon>
        <taxon>Pseudomonadota</taxon>
        <taxon>Gammaproteobacteria</taxon>
        <taxon>Chromatiales</taxon>
        <taxon>Chromatiaceae</taxon>
        <taxon>Thiocapsa</taxon>
    </lineage>
</organism>
<gene>
    <name evidence="8" type="ORF">SAMN05421783_12128</name>
</gene>
<evidence type="ECO:0000256" key="3">
    <source>
        <dbReference type="ARBA" id="ARBA00022475"/>
    </source>
</evidence>
<dbReference type="PANTHER" id="PTHR33508:SF1">
    <property type="entry name" value="UPF0056 MEMBRANE PROTEIN YHCE"/>
    <property type="match status" value="1"/>
</dbReference>
<evidence type="ECO:0000313" key="8">
    <source>
        <dbReference type="EMBL" id="SDX32790.1"/>
    </source>
</evidence>
<feature type="transmembrane region" description="Helical" evidence="7">
    <location>
        <begin position="157"/>
        <end position="180"/>
    </location>
</feature>
<keyword evidence="6 7" id="KW-0472">Membrane</keyword>
<evidence type="ECO:0000256" key="7">
    <source>
        <dbReference type="RuleBase" id="RU362048"/>
    </source>
</evidence>
<evidence type="ECO:0000313" key="9">
    <source>
        <dbReference type="Proteomes" id="UP000198816"/>
    </source>
</evidence>
<accession>A0A1H3ASS3</accession>
<proteinExistence type="inferred from homology"/>
<dbReference type="GO" id="GO:0005886">
    <property type="term" value="C:plasma membrane"/>
    <property type="evidence" value="ECO:0007669"/>
    <property type="project" value="UniProtKB-SubCell"/>
</dbReference>
<dbReference type="PANTHER" id="PTHR33508">
    <property type="entry name" value="UPF0056 MEMBRANE PROTEIN YHCE"/>
    <property type="match status" value="1"/>
</dbReference>
<keyword evidence="3" id="KW-1003">Cell membrane</keyword>
<evidence type="ECO:0000256" key="1">
    <source>
        <dbReference type="ARBA" id="ARBA00004651"/>
    </source>
</evidence>
<keyword evidence="4 7" id="KW-0812">Transmembrane</keyword>
<dbReference type="Pfam" id="PF01914">
    <property type="entry name" value="MarC"/>
    <property type="match status" value="1"/>
</dbReference>
<sequence>MTITMTWTEVIVVFVTLLAMFSPPATLGTAAAFLRYAPPEVHRQLAWEIARNYAIVLLLAIWLGRWLLMFLGISTGALTATGGAALLYQGLPLMTRGAKTPESKVAESEDLVRAAAGDVNWRELAVVPLLFPITIGGGTIAVAIASSDQYPALADQAVLSAVVLTMVPVVAVTFLVAGPVTGRLSAGAQDALARFSGIVLVALAIQMLVRGFAELLAGTPLGTAIFAAAAG</sequence>
<evidence type="ECO:0000256" key="6">
    <source>
        <dbReference type="ARBA" id="ARBA00023136"/>
    </source>
</evidence>
<dbReference type="EMBL" id="FNNZ01000021">
    <property type="protein sequence ID" value="SDX32790.1"/>
    <property type="molecule type" value="Genomic_DNA"/>
</dbReference>
<evidence type="ECO:0000256" key="2">
    <source>
        <dbReference type="ARBA" id="ARBA00009784"/>
    </source>
</evidence>
<dbReference type="STRING" id="1058.SAMN05421783_12128"/>
<reference evidence="9" key="1">
    <citation type="submission" date="2016-10" db="EMBL/GenBank/DDBJ databases">
        <authorList>
            <person name="Varghese N."/>
            <person name="Submissions S."/>
        </authorList>
    </citation>
    <scope>NUCLEOTIDE SEQUENCE [LARGE SCALE GENOMIC DNA]</scope>
    <source>
        <strain evidence="9">DSM 217</strain>
    </source>
</reference>
<evidence type="ECO:0000256" key="5">
    <source>
        <dbReference type="ARBA" id="ARBA00022989"/>
    </source>
</evidence>
<keyword evidence="5 7" id="KW-1133">Transmembrane helix</keyword>
<comment type="caution">
    <text evidence="7">Lacks conserved residue(s) required for the propagation of feature annotation.</text>
</comment>
<protein>
    <recommendedName>
        <fullName evidence="7">UPF0056 membrane protein</fullName>
    </recommendedName>
</protein>
<dbReference type="Proteomes" id="UP000198816">
    <property type="component" value="Unassembled WGS sequence"/>
</dbReference>
<comment type="subcellular location">
    <subcellularLocation>
        <location evidence="1 7">Cell membrane</location>
        <topology evidence="1 7">Multi-pass membrane protein</topology>
    </subcellularLocation>
</comment>
<dbReference type="InterPro" id="IPR002771">
    <property type="entry name" value="Multi_antbiot-R_MarC"/>
</dbReference>
<comment type="similarity">
    <text evidence="2 7">Belongs to the UPF0056 (MarC) family.</text>
</comment>
<name>A0A1H3ASS3_THIRO</name>
<feature type="transmembrane region" description="Helical" evidence="7">
    <location>
        <begin position="192"/>
        <end position="213"/>
    </location>
</feature>
<feature type="transmembrane region" description="Helical" evidence="7">
    <location>
        <begin position="124"/>
        <end position="145"/>
    </location>
</feature>
<keyword evidence="9" id="KW-1185">Reference proteome</keyword>
<dbReference type="OrthoDB" id="6415271at2"/>
<dbReference type="AlphaFoldDB" id="A0A1H3ASS3"/>